<dbReference type="OrthoDB" id="93019at2759"/>
<name>A0A4S8KJW6_DENBC</name>
<reference evidence="1 2" key="1">
    <citation type="journal article" date="2019" name="Nat. Ecol. Evol.">
        <title>Megaphylogeny resolves global patterns of mushroom evolution.</title>
        <authorList>
            <person name="Varga T."/>
            <person name="Krizsan K."/>
            <person name="Foldi C."/>
            <person name="Dima B."/>
            <person name="Sanchez-Garcia M."/>
            <person name="Sanchez-Ramirez S."/>
            <person name="Szollosi G.J."/>
            <person name="Szarkandi J.G."/>
            <person name="Papp V."/>
            <person name="Albert L."/>
            <person name="Andreopoulos W."/>
            <person name="Angelini C."/>
            <person name="Antonin V."/>
            <person name="Barry K.W."/>
            <person name="Bougher N.L."/>
            <person name="Buchanan P."/>
            <person name="Buyck B."/>
            <person name="Bense V."/>
            <person name="Catcheside P."/>
            <person name="Chovatia M."/>
            <person name="Cooper J."/>
            <person name="Damon W."/>
            <person name="Desjardin D."/>
            <person name="Finy P."/>
            <person name="Geml J."/>
            <person name="Haridas S."/>
            <person name="Hughes K."/>
            <person name="Justo A."/>
            <person name="Karasinski D."/>
            <person name="Kautmanova I."/>
            <person name="Kiss B."/>
            <person name="Kocsube S."/>
            <person name="Kotiranta H."/>
            <person name="LaButti K.M."/>
            <person name="Lechner B.E."/>
            <person name="Liimatainen K."/>
            <person name="Lipzen A."/>
            <person name="Lukacs Z."/>
            <person name="Mihaltcheva S."/>
            <person name="Morgado L.N."/>
            <person name="Niskanen T."/>
            <person name="Noordeloos M.E."/>
            <person name="Ohm R.A."/>
            <person name="Ortiz-Santana B."/>
            <person name="Ovrebo C."/>
            <person name="Racz N."/>
            <person name="Riley R."/>
            <person name="Savchenko A."/>
            <person name="Shiryaev A."/>
            <person name="Soop K."/>
            <person name="Spirin V."/>
            <person name="Szebenyi C."/>
            <person name="Tomsovsky M."/>
            <person name="Tulloss R.E."/>
            <person name="Uehling J."/>
            <person name="Grigoriev I.V."/>
            <person name="Vagvolgyi C."/>
            <person name="Papp T."/>
            <person name="Martin F.M."/>
            <person name="Miettinen O."/>
            <person name="Hibbett D.S."/>
            <person name="Nagy L.G."/>
        </authorList>
    </citation>
    <scope>NUCLEOTIDE SEQUENCE [LARGE SCALE GENOMIC DNA]</scope>
    <source>
        <strain evidence="1 2">CBS 962.96</strain>
    </source>
</reference>
<dbReference type="AlphaFoldDB" id="A0A4S8KJW6"/>
<evidence type="ECO:0000313" key="2">
    <source>
        <dbReference type="Proteomes" id="UP000297245"/>
    </source>
</evidence>
<dbReference type="EMBL" id="ML182228">
    <property type="protein sequence ID" value="THU75388.1"/>
    <property type="molecule type" value="Genomic_DNA"/>
</dbReference>
<protein>
    <submittedName>
        <fullName evidence="1">Uncharacterized protein</fullName>
    </submittedName>
</protein>
<keyword evidence="2" id="KW-1185">Reference proteome</keyword>
<accession>A0A4S8KJW6</accession>
<gene>
    <name evidence="1" type="ORF">K435DRAFT_880924</name>
</gene>
<proteinExistence type="predicted"/>
<organism evidence="1 2">
    <name type="scientific">Dendrothele bispora (strain CBS 962.96)</name>
    <dbReference type="NCBI Taxonomy" id="1314807"/>
    <lineage>
        <taxon>Eukaryota</taxon>
        <taxon>Fungi</taxon>
        <taxon>Dikarya</taxon>
        <taxon>Basidiomycota</taxon>
        <taxon>Agaricomycotina</taxon>
        <taxon>Agaricomycetes</taxon>
        <taxon>Agaricomycetidae</taxon>
        <taxon>Agaricales</taxon>
        <taxon>Agaricales incertae sedis</taxon>
        <taxon>Dendrothele</taxon>
    </lineage>
</organism>
<sequence>MLFSSAMRSIPNQKSYGYIEADKRSILHPNLKIIPRVPQVELIGNRIVFNHKGFVEAKLTHRRPKQICRYDDGSGDELPVPLSTTAFVSGKTTFDILPKELKSVAVRSKVEYAHHPYVWISPAKAKSIGIGIECDGLRC</sequence>
<evidence type="ECO:0000313" key="1">
    <source>
        <dbReference type="EMBL" id="THU75388.1"/>
    </source>
</evidence>
<dbReference type="Proteomes" id="UP000297245">
    <property type="component" value="Unassembled WGS sequence"/>
</dbReference>